<organism evidence="4 5">
    <name type="scientific">Arcobacter arenosus</name>
    <dbReference type="NCBI Taxonomy" id="2576037"/>
    <lineage>
        <taxon>Bacteria</taxon>
        <taxon>Pseudomonadati</taxon>
        <taxon>Campylobacterota</taxon>
        <taxon>Epsilonproteobacteria</taxon>
        <taxon>Campylobacterales</taxon>
        <taxon>Arcobacteraceae</taxon>
        <taxon>Arcobacter</taxon>
    </lineage>
</organism>
<name>A0A5R8Y0F7_9BACT</name>
<dbReference type="GO" id="GO:0003677">
    <property type="term" value="F:DNA binding"/>
    <property type="evidence" value="ECO:0007669"/>
    <property type="project" value="UniProtKB-UniRule"/>
</dbReference>
<dbReference type="Proteomes" id="UP000308901">
    <property type="component" value="Unassembled WGS sequence"/>
</dbReference>
<dbReference type="OrthoDB" id="3249at2"/>
<dbReference type="InterPro" id="IPR001647">
    <property type="entry name" value="HTH_TetR"/>
</dbReference>
<dbReference type="InterPro" id="IPR050624">
    <property type="entry name" value="HTH-type_Tx_Regulator"/>
</dbReference>
<dbReference type="SUPFAM" id="SSF46689">
    <property type="entry name" value="Homeodomain-like"/>
    <property type="match status" value="1"/>
</dbReference>
<protein>
    <submittedName>
        <fullName evidence="4">TetR/AcrR family transcriptional regulator</fullName>
    </submittedName>
</protein>
<keyword evidence="5" id="KW-1185">Reference proteome</keyword>
<gene>
    <name evidence="4" type="ORF">FDK22_10470</name>
</gene>
<dbReference type="RefSeq" id="WP_138152911.1">
    <property type="nucleotide sequence ID" value="NZ_VANU01000004.1"/>
</dbReference>
<dbReference type="Gene3D" id="1.10.357.10">
    <property type="entry name" value="Tetracycline Repressor, domain 2"/>
    <property type="match status" value="1"/>
</dbReference>
<proteinExistence type="predicted"/>
<reference evidence="4 5" key="1">
    <citation type="submission" date="2019-05" db="EMBL/GenBank/DDBJ databases">
        <title>Arcobacter sp. nov., isolated from sea sediment.</title>
        <authorList>
            <person name="Kim W."/>
        </authorList>
    </citation>
    <scope>NUCLEOTIDE SEQUENCE [LARGE SCALE GENOMIC DNA]</scope>
    <source>
        <strain evidence="4 5">CAU 1517</strain>
    </source>
</reference>
<feature type="domain" description="HTH tetR-type" evidence="3">
    <location>
        <begin position="2"/>
        <end position="62"/>
    </location>
</feature>
<evidence type="ECO:0000313" key="4">
    <source>
        <dbReference type="EMBL" id="TLP37731.1"/>
    </source>
</evidence>
<evidence type="ECO:0000256" key="2">
    <source>
        <dbReference type="PROSITE-ProRule" id="PRU00335"/>
    </source>
</evidence>
<evidence type="ECO:0000259" key="3">
    <source>
        <dbReference type="PROSITE" id="PS50977"/>
    </source>
</evidence>
<dbReference type="InterPro" id="IPR025722">
    <property type="entry name" value="TetR"/>
</dbReference>
<comment type="caution">
    <text evidence="4">The sequence shown here is derived from an EMBL/GenBank/DDBJ whole genome shotgun (WGS) entry which is preliminary data.</text>
</comment>
<dbReference type="AlphaFoldDB" id="A0A5R8Y0F7"/>
<evidence type="ECO:0000313" key="5">
    <source>
        <dbReference type="Proteomes" id="UP000308901"/>
    </source>
</evidence>
<dbReference type="PRINTS" id="PR00455">
    <property type="entry name" value="HTHTETR"/>
</dbReference>
<dbReference type="Pfam" id="PF13972">
    <property type="entry name" value="TetR"/>
    <property type="match status" value="1"/>
</dbReference>
<keyword evidence="1 2" id="KW-0238">DNA-binding</keyword>
<accession>A0A5R8Y0F7</accession>
<dbReference type="PANTHER" id="PTHR43479">
    <property type="entry name" value="ACREF/ENVCD OPERON REPRESSOR-RELATED"/>
    <property type="match status" value="1"/>
</dbReference>
<dbReference type="InterPro" id="IPR009057">
    <property type="entry name" value="Homeodomain-like_sf"/>
</dbReference>
<dbReference type="PROSITE" id="PS50977">
    <property type="entry name" value="HTH_TETR_2"/>
    <property type="match status" value="1"/>
</dbReference>
<sequence>MSTRRDDILETATQLFNEKGCMNSSTRHIADKLGISVGNLYYYFKNKEEIIIAIYENYMESISSHLTSIKDDIDAPFDYYSLFSTQMELEKKCAFLRLEISNLYKTYPKVKETIEKRVLEKAKELKHLFLHQAKYGYMISLDEDELQFVCSNTWVIGSQWELYWIFTKVEDENLRKLHGILNLLYTLKPYHTQKGLEKSSLISSIELVQNKIKNLTNI</sequence>
<dbReference type="Pfam" id="PF00440">
    <property type="entry name" value="TetR_N"/>
    <property type="match status" value="1"/>
</dbReference>
<evidence type="ECO:0000256" key="1">
    <source>
        <dbReference type="ARBA" id="ARBA00023125"/>
    </source>
</evidence>
<feature type="DNA-binding region" description="H-T-H motif" evidence="2">
    <location>
        <begin position="25"/>
        <end position="44"/>
    </location>
</feature>
<dbReference type="PANTHER" id="PTHR43479:SF11">
    <property type="entry name" value="ACREF_ENVCD OPERON REPRESSOR-RELATED"/>
    <property type="match status" value="1"/>
</dbReference>
<dbReference type="EMBL" id="VANU01000004">
    <property type="protein sequence ID" value="TLP37731.1"/>
    <property type="molecule type" value="Genomic_DNA"/>
</dbReference>